<dbReference type="Gene3D" id="2.60.20.10">
    <property type="entry name" value="Crystallins"/>
    <property type="match status" value="1"/>
</dbReference>
<protein>
    <submittedName>
        <fullName evidence="1">(salmon louse) hypothetical protein</fullName>
    </submittedName>
</protein>
<accession>A0A7R8H8I2</accession>
<dbReference type="Proteomes" id="UP000675881">
    <property type="component" value="Chromosome 4"/>
</dbReference>
<dbReference type="EMBL" id="HG994583">
    <property type="protein sequence ID" value="CAF2923319.1"/>
    <property type="molecule type" value="Genomic_DNA"/>
</dbReference>
<gene>
    <name evidence="1" type="ORF">LSAA_8400</name>
</gene>
<proteinExistence type="predicted"/>
<dbReference type="OrthoDB" id="6371692at2759"/>
<sequence length="308" mass="34255">MARATPGNECLQKQVPSGMCAVLYDDDGCEGWELPVPEGYTKLEFSNRNDAEAVVVKKGCILTGWDHDGEKESERGEKAIFDGRNFDRSYNYWKNLDRDSLNDKISAVTCECTDPNSNVGVGICPPVPKTACAVLYDDKNCEDDDFKGLVINPNEERSFSLLKSPLNLKYKNEIESFSVRDGCTLEAYNDSDFSDDGIRATASNGDLHVNLDDHPNKKYDNLDGEIESVKSSDESSINTDVCKTSKIFSMKTTAENVDLSLINLENSAKSDENYSELKRNIEEDNMANSTNPCILQFLKLSNRLSIDG</sequence>
<keyword evidence="2" id="KW-1185">Reference proteome</keyword>
<reference evidence="1" key="1">
    <citation type="submission" date="2021-02" db="EMBL/GenBank/DDBJ databases">
        <authorList>
            <person name="Bekaert M."/>
        </authorList>
    </citation>
    <scope>NUCLEOTIDE SEQUENCE</scope>
    <source>
        <strain evidence="1">IoA-00</strain>
    </source>
</reference>
<dbReference type="AlphaFoldDB" id="A0A7R8H8I2"/>
<name>A0A7R8H8I2_LEPSM</name>
<evidence type="ECO:0000313" key="1">
    <source>
        <dbReference type="EMBL" id="CAF2923319.1"/>
    </source>
</evidence>
<evidence type="ECO:0000313" key="2">
    <source>
        <dbReference type="Proteomes" id="UP000675881"/>
    </source>
</evidence>
<organism evidence="1 2">
    <name type="scientific">Lepeophtheirus salmonis</name>
    <name type="common">Salmon louse</name>
    <name type="synonym">Caligus salmonis</name>
    <dbReference type="NCBI Taxonomy" id="72036"/>
    <lineage>
        <taxon>Eukaryota</taxon>
        <taxon>Metazoa</taxon>
        <taxon>Ecdysozoa</taxon>
        <taxon>Arthropoda</taxon>
        <taxon>Crustacea</taxon>
        <taxon>Multicrustacea</taxon>
        <taxon>Hexanauplia</taxon>
        <taxon>Copepoda</taxon>
        <taxon>Siphonostomatoida</taxon>
        <taxon>Caligidae</taxon>
        <taxon>Lepeophtheirus</taxon>
    </lineage>
</organism>